<keyword evidence="4" id="KW-0269">Exonuclease</keyword>
<evidence type="ECO:0000313" key="5">
    <source>
        <dbReference type="Proteomes" id="UP000054854"/>
    </source>
</evidence>
<name>A0A378IHK1_9GAMM</name>
<protein>
    <submittedName>
        <fullName evidence="4">Exonuclease SbcC</fullName>
    </submittedName>
    <submittedName>
        <fullName evidence="3">Substrate of the Dot/Icm secretion system</fullName>
    </submittedName>
</protein>
<keyword evidence="1" id="KW-0175">Coiled coil</keyword>
<feature type="domain" description="Porphobilinogen deaminase N-terminal" evidence="2">
    <location>
        <begin position="437"/>
        <end position="514"/>
    </location>
</feature>
<reference evidence="4 6" key="2">
    <citation type="submission" date="2018-06" db="EMBL/GenBank/DDBJ databases">
        <authorList>
            <consortium name="Pathogen Informatics"/>
            <person name="Doyle S."/>
        </authorList>
    </citation>
    <scope>NUCLEOTIDE SEQUENCE [LARGE SCALE GENOMIC DNA]</scope>
    <source>
        <strain evidence="4 6">NCTC12438</strain>
    </source>
</reference>
<dbReference type="EMBL" id="LNXX01000042">
    <property type="protein sequence ID" value="KTC83630.1"/>
    <property type="molecule type" value="Genomic_DNA"/>
</dbReference>
<keyword evidence="5" id="KW-1185">Reference proteome</keyword>
<evidence type="ECO:0000256" key="1">
    <source>
        <dbReference type="SAM" id="Coils"/>
    </source>
</evidence>
<keyword evidence="4" id="KW-0540">Nuclease</keyword>
<dbReference type="Pfam" id="PF01379">
    <property type="entry name" value="Porphobil_deam"/>
    <property type="match status" value="1"/>
</dbReference>
<dbReference type="Proteomes" id="UP000054854">
    <property type="component" value="Unassembled WGS sequence"/>
</dbReference>
<dbReference type="RefSeq" id="WP_058465455.1">
    <property type="nucleotide sequence ID" value="NZ_CAAAHQ010000016.1"/>
</dbReference>
<dbReference type="EMBL" id="UGNX01000001">
    <property type="protein sequence ID" value="STX34410.1"/>
    <property type="molecule type" value="Genomic_DNA"/>
</dbReference>
<feature type="coiled-coil region" evidence="1">
    <location>
        <begin position="151"/>
        <end position="194"/>
    </location>
</feature>
<keyword evidence="4" id="KW-0378">Hydrolase</keyword>
<evidence type="ECO:0000313" key="4">
    <source>
        <dbReference type="EMBL" id="STX34410.1"/>
    </source>
</evidence>
<evidence type="ECO:0000313" key="3">
    <source>
        <dbReference type="EMBL" id="KTC83630.1"/>
    </source>
</evidence>
<dbReference type="GO" id="GO:0004527">
    <property type="term" value="F:exonuclease activity"/>
    <property type="evidence" value="ECO:0007669"/>
    <property type="project" value="UniProtKB-KW"/>
</dbReference>
<accession>A0A378IHK1</accession>
<dbReference type="Proteomes" id="UP000255316">
    <property type="component" value="Unassembled WGS sequence"/>
</dbReference>
<gene>
    <name evidence="3" type="primary">pieA</name>
    <name evidence="3" type="ORF">Lcin_2317</name>
    <name evidence="4" type="ORF">NCTC12438_01008</name>
</gene>
<reference evidence="3 5" key="1">
    <citation type="submission" date="2015-11" db="EMBL/GenBank/DDBJ databases">
        <title>Genomic analysis of 38 Legionella species identifies large and diverse effector repertoires.</title>
        <authorList>
            <person name="Burstein D."/>
            <person name="Amaro F."/>
            <person name="Zusman T."/>
            <person name="Lifshitz Z."/>
            <person name="Cohen O."/>
            <person name="Gilbert J.A."/>
            <person name="Pupko T."/>
            <person name="Shuman H.A."/>
            <person name="Segal G."/>
        </authorList>
    </citation>
    <scope>NUCLEOTIDE SEQUENCE [LARGE SCALE GENOMIC DNA]</scope>
    <source>
        <strain evidence="3 5">CDC#72-OH-14</strain>
    </source>
</reference>
<dbReference type="GO" id="GO:0033014">
    <property type="term" value="P:tetrapyrrole biosynthetic process"/>
    <property type="evidence" value="ECO:0007669"/>
    <property type="project" value="InterPro"/>
</dbReference>
<dbReference type="GO" id="GO:0004418">
    <property type="term" value="F:hydroxymethylbilane synthase activity"/>
    <property type="evidence" value="ECO:0007669"/>
    <property type="project" value="InterPro"/>
</dbReference>
<feature type="coiled-coil region" evidence="1">
    <location>
        <begin position="434"/>
        <end position="461"/>
    </location>
</feature>
<dbReference type="InterPro" id="IPR022417">
    <property type="entry name" value="Porphobilin_deaminase_N"/>
</dbReference>
<dbReference type="OrthoDB" id="5653576at2"/>
<dbReference type="AlphaFoldDB" id="A0A378IHK1"/>
<evidence type="ECO:0000259" key="2">
    <source>
        <dbReference type="Pfam" id="PF01379"/>
    </source>
</evidence>
<proteinExistence type="predicted"/>
<organism evidence="4 6">
    <name type="scientific">Legionella cincinnatiensis</name>
    <dbReference type="NCBI Taxonomy" id="28085"/>
    <lineage>
        <taxon>Bacteria</taxon>
        <taxon>Pseudomonadati</taxon>
        <taxon>Pseudomonadota</taxon>
        <taxon>Gammaproteobacteria</taxon>
        <taxon>Legionellales</taxon>
        <taxon>Legionellaceae</taxon>
        <taxon>Legionella</taxon>
    </lineage>
</organism>
<evidence type="ECO:0000313" key="6">
    <source>
        <dbReference type="Proteomes" id="UP000255316"/>
    </source>
</evidence>
<sequence length="773" mass="90227">MKEKKPSETLNNISTPSHNFLKRFQSPETTAKEFLYIIEQCEIYKNDLETLTDQKKFFVNSPSVIRKRELMSQTVVDNLLPDTMSVSELKNIIPTVLEEIQIEREKFNKLIERDKELADCAKRIKILEEKYEPKVIELKDVDKKVIETEGTNEILEELQKEKQRYVELKKQYDNDEIEKKLSEVNRKIINIEFKLNSINHCISEIYTYLIVNKRDKFFDMLTTYYNSMEGKKEPHKKLIYTMLYTLQVAEKLGEKFGFNYQGPAHFNKLYYDYNQAREEYENKIGTPKKESTEKLVRILESFMDNYIKAGGTISELIEKLKPVEQYYDIQINSKGVLIKLKEDNALLTTNPVEVLNALFKKFYEETKIQSRSMKALKNALDEHGVTYEVPNDWYNYMGWSIPLITDKNSVIINYDDKAYVEYQKQQGEREHAFFDKVKQELESAQNIIKICTNEKEILRQKNMADIVTKLSTNLDEICHGTKKLFTKKIKNDLVRNVLDVSIESLKDLSSRFPQIEEQEILDVIANMKMGLKLAEQKLAPIKINDDKKIVEKIIHETLDNLKKQMDVNVVGVTTYKVNPKIKEAIESYGISTNLTESSSERVIRPEEPKINNVEERWNNCKGKMNVNLISQIMNNFVEEYCKYKGWVKGGASVEELQKKLGHLDQYFEIKAVEGKIPEIVCKPQLNTVDPKILFNDMFKKFYNESGYMGSRSTESLKKALSNKEITFVESSNWPYRAIPEVTDDNKRFKSVEPYQVVNESQPSITPNFGSPKN</sequence>